<comment type="caution">
    <text evidence="1">The sequence shown here is derived from an EMBL/GenBank/DDBJ whole genome shotgun (WGS) entry which is preliminary data.</text>
</comment>
<proteinExistence type="predicted"/>
<name>A0A2M9C4E7_9MICO</name>
<dbReference type="RefSeq" id="WP_100343307.1">
    <property type="nucleotide sequence ID" value="NZ_PGFB01000001.1"/>
</dbReference>
<sequence length="181" mass="19049">MTLGAGVALAAVLTGCSGAPLIALLEQPQHAIDRVPIFFDAEPGTFLDDYHEQLSGQSSGVDIDSTRFLADYDGLLYYVGTQRDPSGGESICVLTEPSENALQLSGDGVVDPDDAKGRYVIVSGTPSSGFSACGAVRYNPLMGGDGESEFALVRDGYDVAGLEAQGWMPVHPNLLVRARPR</sequence>
<evidence type="ECO:0000313" key="2">
    <source>
        <dbReference type="Proteomes" id="UP000230161"/>
    </source>
</evidence>
<gene>
    <name evidence="1" type="ORF">CLV54_0437</name>
</gene>
<evidence type="ECO:0000313" key="1">
    <source>
        <dbReference type="EMBL" id="PJJ65404.1"/>
    </source>
</evidence>
<keyword evidence="2" id="KW-1185">Reference proteome</keyword>
<protein>
    <submittedName>
        <fullName evidence="1">Uncharacterized protein</fullName>
    </submittedName>
</protein>
<reference evidence="1 2" key="1">
    <citation type="submission" date="2017-11" db="EMBL/GenBank/DDBJ databases">
        <title>Genomic Encyclopedia of Archaeal and Bacterial Type Strains, Phase II (KMG-II): From Individual Species to Whole Genera.</title>
        <authorList>
            <person name="Goeker M."/>
        </authorList>
    </citation>
    <scope>NUCLEOTIDE SEQUENCE [LARGE SCALE GENOMIC DNA]</scope>
    <source>
        <strain evidence="1 2">DSM 25625</strain>
    </source>
</reference>
<dbReference type="Proteomes" id="UP000230161">
    <property type="component" value="Unassembled WGS sequence"/>
</dbReference>
<organism evidence="1 2">
    <name type="scientific">Compostimonas suwonensis</name>
    <dbReference type="NCBI Taxonomy" id="1048394"/>
    <lineage>
        <taxon>Bacteria</taxon>
        <taxon>Bacillati</taxon>
        <taxon>Actinomycetota</taxon>
        <taxon>Actinomycetes</taxon>
        <taxon>Micrococcales</taxon>
        <taxon>Microbacteriaceae</taxon>
        <taxon>Compostimonas</taxon>
    </lineage>
</organism>
<accession>A0A2M9C4E7</accession>
<dbReference type="EMBL" id="PGFB01000001">
    <property type="protein sequence ID" value="PJJ65404.1"/>
    <property type="molecule type" value="Genomic_DNA"/>
</dbReference>
<dbReference type="AlphaFoldDB" id="A0A2M9C4E7"/>